<evidence type="ECO:0008006" key="3">
    <source>
        <dbReference type="Google" id="ProtNLM"/>
    </source>
</evidence>
<dbReference type="InterPro" id="IPR036047">
    <property type="entry name" value="F-box-like_dom_sf"/>
</dbReference>
<comment type="caution">
    <text evidence="1">The sequence shown here is derived from an EMBL/GenBank/DDBJ whole genome shotgun (WGS) entry which is preliminary data.</text>
</comment>
<organism evidence="1 2">
    <name type="scientific">Friedmanniomyces endolithicus</name>
    <dbReference type="NCBI Taxonomy" id="329885"/>
    <lineage>
        <taxon>Eukaryota</taxon>
        <taxon>Fungi</taxon>
        <taxon>Dikarya</taxon>
        <taxon>Ascomycota</taxon>
        <taxon>Pezizomycotina</taxon>
        <taxon>Dothideomycetes</taxon>
        <taxon>Dothideomycetidae</taxon>
        <taxon>Mycosphaerellales</taxon>
        <taxon>Teratosphaeriaceae</taxon>
        <taxon>Friedmanniomyces</taxon>
    </lineage>
</organism>
<name>A0AAN6KKX9_9PEZI</name>
<gene>
    <name evidence="1" type="ORF">LTR91_009641</name>
</gene>
<dbReference type="AlphaFoldDB" id="A0AAN6KKX9"/>
<proteinExistence type="predicted"/>
<keyword evidence="2" id="KW-1185">Reference proteome</keyword>
<reference evidence="1" key="1">
    <citation type="submission" date="2023-06" db="EMBL/GenBank/DDBJ databases">
        <title>Black Yeasts Isolated from many extreme environments.</title>
        <authorList>
            <person name="Coleine C."/>
            <person name="Stajich J.E."/>
            <person name="Selbmann L."/>
        </authorList>
    </citation>
    <scope>NUCLEOTIDE SEQUENCE</scope>
    <source>
        <strain evidence="1">CCFEE 5200</strain>
    </source>
</reference>
<dbReference type="EMBL" id="JAUJLE010000080">
    <property type="protein sequence ID" value="KAK0988087.1"/>
    <property type="molecule type" value="Genomic_DNA"/>
</dbReference>
<protein>
    <recommendedName>
        <fullName evidence="3">F-box domain-containing protein</fullName>
    </recommendedName>
</protein>
<sequence length="340" mass="38487">MAFPAPSLGNPTAARSASSAVFGLTELFEPIAAQLSPQTLFHAQRVSKSWQEKISGSTILRRKLCLRETTIGPIKYWIVDAQNRRGVFIVSDRVRRPHIWPVTFPRGMYTRRPVVWNDLVLQARGIPQRPLLDRVLLMASANFRVVPLLHPQHVHFKYADMYLTNPPVRELKVYWGIRRDWWSYDLRASDGVGVSFEDLSRNYVSAVTRMRMAGRVMDLARSYVEMSAGAGVTETELQLVESWGAWPSCVLVRANRHERRYGRTAQQPKATGWRYDGKVAGARGWRVYNSKEIGRKRTRKVKNAMRLIVQALSLAIALIICYGGTPQASATLSPLQTGIP</sequence>
<accession>A0AAN6KKX9</accession>
<dbReference type="Proteomes" id="UP001175353">
    <property type="component" value="Unassembled WGS sequence"/>
</dbReference>
<dbReference type="SUPFAM" id="SSF81383">
    <property type="entry name" value="F-box domain"/>
    <property type="match status" value="1"/>
</dbReference>
<evidence type="ECO:0000313" key="1">
    <source>
        <dbReference type="EMBL" id="KAK0988087.1"/>
    </source>
</evidence>
<evidence type="ECO:0000313" key="2">
    <source>
        <dbReference type="Proteomes" id="UP001175353"/>
    </source>
</evidence>